<feature type="domain" description="Endonuclease/exonuclease/phosphatase" evidence="14">
    <location>
        <begin position="285"/>
        <end position="593"/>
    </location>
</feature>
<keyword evidence="7" id="KW-0378">Hydrolase</keyword>
<evidence type="ECO:0000256" key="5">
    <source>
        <dbReference type="ARBA" id="ARBA00022722"/>
    </source>
</evidence>
<organism evidence="16 17">
    <name type="scientific">Leptotrombidium deliense</name>
    <dbReference type="NCBI Taxonomy" id="299467"/>
    <lineage>
        <taxon>Eukaryota</taxon>
        <taxon>Metazoa</taxon>
        <taxon>Ecdysozoa</taxon>
        <taxon>Arthropoda</taxon>
        <taxon>Chelicerata</taxon>
        <taxon>Arachnida</taxon>
        <taxon>Acari</taxon>
        <taxon>Acariformes</taxon>
        <taxon>Trombidiformes</taxon>
        <taxon>Prostigmata</taxon>
        <taxon>Anystina</taxon>
        <taxon>Parasitengona</taxon>
        <taxon>Trombiculoidea</taxon>
        <taxon>Trombiculidae</taxon>
        <taxon>Leptotrombidium</taxon>
    </lineage>
</organism>
<dbReference type="PANTHER" id="PTHR12121">
    <property type="entry name" value="CARBON CATABOLITE REPRESSOR PROTEIN 4"/>
    <property type="match status" value="1"/>
</dbReference>
<dbReference type="GO" id="GO:0000288">
    <property type="term" value="P:nuclear-transcribed mRNA catabolic process, deadenylation-dependent decay"/>
    <property type="evidence" value="ECO:0007669"/>
    <property type="project" value="TreeGrafter"/>
</dbReference>
<evidence type="ECO:0000256" key="2">
    <source>
        <dbReference type="ARBA" id="ARBA00004305"/>
    </source>
</evidence>
<dbReference type="InterPro" id="IPR005135">
    <property type="entry name" value="Endo/exonuclease/phosphatase"/>
</dbReference>
<protein>
    <recommendedName>
        <fullName evidence="12">2',5'-phosphodiesterase 12</fullName>
    </recommendedName>
    <alternativeName>
        <fullName evidence="13">Mitochondrial deadenylase</fullName>
    </alternativeName>
</protein>
<dbReference type="EMBL" id="NCKV01001219">
    <property type="protein sequence ID" value="RWS28781.1"/>
    <property type="molecule type" value="Genomic_DNA"/>
</dbReference>
<comment type="subcellular location">
    <subcellularLocation>
        <location evidence="2">Mitochondrion matrix</location>
    </subcellularLocation>
</comment>
<dbReference type="InterPro" id="IPR048821">
    <property type="entry name" value="PDE12-like_N"/>
</dbReference>
<dbReference type="InterPro" id="IPR050410">
    <property type="entry name" value="CCR4/nocturin_mRNA_transcr"/>
</dbReference>
<evidence type="ECO:0000313" key="16">
    <source>
        <dbReference type="EMBL" id="RWS28781.1"/>
    </source>
</evidence>
<name>A0A443SML8_9ACAR</name>
<keyword evidence="17" id="KW-1185">Reference proteome</keyword>
<keyword evidence="11" id="KW-0496">Mitochondrion</keyword>
<dbReference type="Proteomes" id="UP000288716">
    <property type="component" value="Unassembled WGS sequence"/>
</dbReference>
<comment type="cofactor">
    <cofactor evidence="1">
        <name>Mg(2+)</name>
        <dbReference type="ChEBI" id="CHEBI:18420"/>
    </cofactor>
</comment>
<evidence type="ECO:0000256" key="6">
    <source>
        <dbReference type="ARBA" id="ARBA00022723"/>
    </source>
</evidence>
<feature type="domain" description="2',5'-phosphodiesterase 12-like N-terminal" evidence="15">
    <location>
        <begin position="148"/>
        <end position="257"/>
    </location>
</feature>
<reference evidence="16 17" key="1">
    <citation type="journal article" date="2018" name="Gigascience">
        <title>Genomes of trombidid mites reveal novel predicted allergens and laterally-transferred genes associated with secondary metabolism.</title>
        <authorList>
            <person name="Dong X."/>
            <person name="Chaisiri K."/>
            <person name="Xia D."/>
            <person name="Armstrong S.D."/>
            <person name="Fang Y."/>
            <person name="Donnelly M.J."/>
            <person name="Kadowaki T."/>
            <person name="McGarry J.W."/>
            <person name="Darby A.C."/>
            <person name="Makepeace B.L."/>
        </authorList>
    </citation>
    <scope>NUCLEOTIDE SEQUENCE [LARGE SCALE GENOMIC DNA]</scope>
    <source>
        <strain evidence="16">UoL-UT</strain>
    </source>
</reference>
<dbReference type="FunFam" id="3.60.10.10:FF:000018">
    <property type="entry name" value="2',5'-phosphodiesterase 12"/>
    <property type="match status" value="1"/>
</dbReference>
<evidence type="ECO:0000256" key="4">
    <source>
        <dbReference type="ARBA" id="ARBA00022664"/>
    </source>
</evidence>
<evidence type="ECO:0000256" key="13">
    <source>
        <dbReference type="ARBA" id="ARBA00083541"/>
    </source>
</evidence>
<evidence type="ECO:0000256" key="11">
    <source>
        <dbReference type="ARBA" id="ARBA00023128"/>
    </source>
</evidence>
<dbReference type="STRING" id="299467.A0A443SML8"/>
<keyword evidence="4" id="KW-0507">mRNA processing</keyword>
<sequence>MLKSFCSATFAYRTLFSCKFYTQFARMLSTRNAAVRLDDSDKISLSFHYKVNENERLFTFNRNKDESLNVLFDRMRQNIIQKLTRRKKIKRKEAEDLTPSDAAEFSLPISLVHENVVVDETLPHSSAWRDGSILKVGENEYDVIVNAPVVKSLKLPKCLLAGFDIYPIVVVDFCDEDECKYFWYKRRSQLEKKMAKASNNESSDSSVGHGGWILAAEGFSYKPDNGDIGRQVKLKCVPFRGDVEGVEVVLESKGVIEAGPGICPFEERHAFTKDVTESNSFRFVSYNILADLYADSDHSRTVLFPYCPPNYLDFNYRKHLLIKELLGYNGDIICLQEVDKKFYTKTLSKVMKMNAVEGVFHEKGEESGEGLACFYRKSKFELITSSSVTLCECVDKDPQFEKLKQQLKQNETFYERFMKRKTIMQYALLRSTENQNKAVLVGNTHLYFHPDSDHIRLIQSSVCINFLEHLLQLYSLKHRDLTISPLLCGDFNSCPEFGVYKLMITGFVDDDSEDWSSNTEEALKDVQVSHSLSLSSACGTPEYTNYTPTFSGCLDYIFYDNVNLKVEEVIPFPSHEQVTQLTAIPNALFPSDHLALVTKLKWNC</sequence>
<evidence type="ECO:0000256" key="10">
    <source>
        <dbReference type="ARBA" id="ARBA00022946"/>
    </source>
</evidence>
<keyword evidence="3" id="KW-0597">Phosphoprotein</keyword>
<dbReference type="Gene3D" id="3.60.10.10">
    <property type="entry name" value="Endonuclease/exonuclease/phosphatase"/>
    <property type="match status" value="1"/>
</dbReference>
<evidence type="ECO:0000256" key="9">
    <source>
        <dbReference type="ARBA" id="ARBA00022842"/>
    </source>
</evidence>
<dbReference type="PANTHER" id="PTHR12121:SF37">
    <property type="entry name" value="2',5'-PHOSPHODIESTERASE 12"/>
    <property type="match status" value="1"/>
</dbReference>
<evidence type="ECO:0000256" key="1">
    <source>
        <dbReference type="ARBA" id="ARBA00001946"/>
    </source>
</evidence>
<dbReference type="GO" id="GO:0046872">
    <property type="term" value="F:metal ion binding"/>
    <property type="evidence" value="ECO:0007669"/>
    <property type="project" value="UniProtKB-KW"/>
</dbReference>
<dbReference type="AlphaFoldDB" id="A0A443SML8"/>
<proteinExistence type="predicted"/>
<keyword evidence="10" id="KW-0809">Transit peptide</keyword>
<evidence type="ECO:0000256" key="3">
    <source>
        <dbReference type="ARBA" id="ARBA00022553"/>
    </source>
</evidence>
<keyword evidence="5" id="KW-0540">Nuclease</keyword>
<dbReference type="GO" id="GO:0004535">
    <property type="term" value="F:poly(A)-specific ribonuclease activity"/>
    <property type="evidence" value="ECO:0007669"/>
    <property type="project" value="UniProtKB-ARBA"/>
</dbReference>
<dbReference type="Pfam" id="PF21171">
    <property type="entry name" value="PDE12-like_N"/>
    <property type="match status" value="1"/>
</dbReference>
<keyword evidence="6" id="KW-0479">Metal-binding</keyword>
<evidence type="ECO:0000259" key="15">
    <source>
        <dbReference type="Pfam" id="PF21171"/>
    </source>
</evidence>
<keyword evidence="8" id="KW-0269">Exonuclease</keyword>
<gene>
    <name evidence="16" type="ORF">B4U80_09227</name>
</gene>
<dbReference type="GO" id="GO:0006397">
    <property type="term" value="P:mRNA processing"/>
    <property type="evidence" value="ECO:0007669"/>
    <property type="project" value="UniProtKB-KW"/>
</dbReference>
<evidence type="ECO:0000256" key="7">
    <source>
        <dbReference type="ARBA" id="ARBA00022801"/>
    </source>
</evidence>
<dbReference type="VEuPathDB" id="VectorBase:LDEU003260"/>
<accession>A0A443SML8</accession>
<comment type="caution">
    <text evidence="16">The sequence shown here is derived from an EMBL/GenBank/DDBJ whole genome shotgun (WGS) entry which is preliminary data.</text>
</comment>
<evidence type="ECO:0000259" key="14">
    <source>
        <dbReference type="Pfam" id="PF03372"/>
    </source>
</evidence>
<dbReference type="InterPro" id="IPR036691">
    <property type="entry name" value="Endo/exonu/phosph_ase_sf"/>
</dbReference>
<evidence type="ECO:0000256" key="12">
    <source>
        <dbReference type="ARBA" id="ARBA00072755"/>
    </source>
</evidence>
<dbReference type="SUPFAM" id="SSF56219">
    <property type="entry name" value="DNase I-like"/>
    <property type="match status" value="1"/>
</dbReference>
<keyword evidence="9" id="KW-0460">Magnesium</keyword>
<dbReference type="OrthoDB" id="412787at2759"/>
<evidence type="ECO:0000256" key="8">
    <source>
        <dbReference type="ARBA" id="ARBA00022839"/>
    </source>
</evidence>
<dbReference type="GO" id="GO:0005759">
    <property type="term" value="C:mitochondrial matrix"/>
    <property type="evidence" value="ECO:0007669"/>
    <property type="project" value="UniProtKB-SubCell"/>
</dbReference>
<evidence type="ECO:0000313" key="17">
    <source>
        <dbReference type="Proteomes" id="UP000288716"/>
    </source>
</evidence>
<dbReference type="Pfam" id="PF03372">
    <property type="entry name" value="Exo_endo_phos"/>
    <property type="match status" value="1"/>
</dbReference>